<proteinExistence type="predicted"/>
<evidence type="ECO:0000313" key="3">
    <source>
        <dbReference type="Proteomes" id="UP000800041"/>
    </source>
</evidence>
<keyword evidence="3" id="KW-1185">Reference proteome</keyword>
<organism evidence="2 3">
    <name type="scientific">Aulographum hederae CBS 113979</name>
    <dbReference type="NCBI Taxonomy" id="1176131"/>
    <lineage>
        <taxon>Eukaryota</taxon>
        <taxon>Fungi</taxon>
        <taxon>Dikarya</taxon>
        <taxon>Ascomycota</taxon>
        <taxon>Pezizomycotina</taxon>
        <taxon>Dothideomycetes</taxon>
        <taxon>Pleosporomycetidae</taxon>
        <taxon>Aulographales</taxon>
        <taxon>Aulographaceae</taxon>
    </lineage>
</organism>
<feature type="region of interest" description="Disordered" evidence="1">
    <location>
        <begin position="1"/>
        <end position="25"/>
    </location>
</feature>
<name>A0A6G1H2P4_9PEZI</name>
<accession>A0A6G1H2P4</accession>
<dbReference type="Proteomes" id="UP000800041">
    <property type="component" value="Unassembled WGS sequence"/>
</dbReference>
<dbReference type="EMBL" id="ML977153">
    <property type="protein sequence ID" value="KAF1987334.1"/>
    <property type="molecule type" value="Genomic_DNA"/>
</dbReference>
<evidence type="ECO:0000256" key="1">
    <source>
        <dbReference type="SAM" id="MobiDB-lite"/>
    </source>
</evidence>
<dbReference type="AlphaFoldDB" id="A0A6G1H2P4"/>
<sequence length="376" mass="42478">MAEPDPDDDGEGPANPSQTESPDSPLDVAQFYERSQLFNPALYKKKTVNEFIDYVLNSYKVGGLNDEVLTEQFCEDFAMFDRSNRATVDKSRLAMIKLNLRNNGCYVPTGTKRGTPADLEDVIKNSLQWPFNDPKCLAYIINKVYERQTVFKSQQKQTSCIRLLESTFTKEDYVKQRALGAYIATASQPEASFALSYAAQITEPTWDDAQFLNRCLQNQISAPGLRFVPLNEASLRLIAYTDSSFANNRDYSSKSGYVIVLADKDGNANIIHWHPQGKSTLRIPMTLCVDSKSLYDCLVKLGTTQEKRLMIDILCLRQSAERREISEILWIKGEKNPADTMTKVKHFDALKRLITTNKVDLDHLNGLVDREGVLDG</sequence>
<feature type="compositionally biased region" description="Acidic residues" evidence="1">
    <location>
        <begin position="1"/>
        <end position="11"/>
    </location>
</feature>
<evidence type="ECO:0000313" key="2">
    <source>
        <dbReference type="EMBL" id="KAF1987334.1"/>
    </source>
</evidence>
<gene>
    <name evidence="2" type="ORF">K402DRAFT_463029</name>
</gene>
<dbReference type="OrthoDB" id="411592at2759"/>
<protein>
    <submittedName>
        <fullName evidence="2">Uncharacterized protein</fullName>
    </submittedName>
</protein>
<reference evidence="2" key="1">
    <citation type="journal article" date="2020" name="Stud. Mycol.">
        <title>101 Dothideomycetes genomes: a test case for predicting lifestyles and emergence of pathogens.</title>
        <authorList>
            <person name="Haridas S."/>
            <person name="Albert R."/>
            <person name="Binder M."/>
            <person name="Bloem J."/>
            <person name="Labutti K."/>
            <person name="Salamov A."/>
            <person name="Andreopoulos B."/>
            <person name="Baker S."/>
            <person name="Barry K."/>
            <person name="Bills G."/>
            <person name="Bluhm B."/>
            <person name="Cannon C."/>
            <person name="Castanera R."/>
            <person name="Culley D."/>
            <person name="Daum C."/>
            <person name="Ezra D."/>
            <person name="Gonzalez J."/>
            <person name="Henrissat B."/>
            <person name="Kuo A."/>
            <person name="Liang C."/>
            <person name="Lipzen A."/>
            <person name="Lutzoni F."/>
            <person name="Magnuson J."/>
            <person name="Mondo S."/>
            <person name="Nolan M."/>
            <person name="Ohm R."/>
            <person name="Pangilinan J."/>
            <person name="Park H.-J."/>
            <person name="Ramirez L."/>
            <person name="Alfaro M."/>
            <person name="Sun H."/>
            <person name="Tritt A."/>
            <person name="Yoshinaga Y."/>
            <person name="Zwiers L.-H."/>
            <person name="Turgeon B."/>
            <person name="Goodwin S."/>
            <person name="Spatafora J."/>
            <person name="Crous P."/>
            <person name="Grigoriev I."/>
        </authorList>
    </citation>
    <scope>NUCLEOTIDE SEQUENCE</scope>
    <source>
        <strain evidence="2">CBS 113979</strain>
    </source>
</reference>